<comment type="caution">
    <text evidence="1">The sequence shown here is derived from an EMBL/GenBank/DDBJ whole genome shotgun (WGS) entry which is preliminary data.</text>
</comment>
<organism evidence="1 2">
    <name type="scientific">Mojavia pulchra JT2-VF2</name>
    <dbReference type="NCBI Taxonomy" id="287848"/>
    <lineage>
        <taxon>Bacteria</taxon>
        <taxon>Bacillati</taxon>
        <taxon>Cyanobacteriota</taxon>
        <taxon>Cyanophyceae</taxon>
        <taxon>Nostocales</taxon>
        <taxon>Nostocaceae</taxon>
    </lineage>
</organism>
<dbReference type="Proteomes" id="UP000715781">
    <property type="component" value="Unassembled WGS sequence"/>
</dbReference>
<dbReference type="AlphaFoldDB" id="A0A951PVP0"/>
<reference evidence="1" key="1">
    <citation type="submission" date="2021-05" db="EMBL/GenBank/DDBJ databases">
        <authorList>
            <person name="Pietrasiak N."/>
            <person name="Ward R."/>
            <person name="Stajich J.E."/>
            <person name="Kurbessoian T."/>
        </authorList>
    </citation>
    <scope>NUCLEOTIDE SEQUENCE</scope>
    <source>
        <strain evidence="1">JT2-VF2</strain>
    </source>
</reference>
<protein>
    <submittedName>
        <fullName evidence="1">Helix-turn-helix domain-containing protein</fullName>
    </submittedName>
</protein>
<gene>
    <name evidence="1" type="ORF">KME32_00495</name>
</gene>
<evidence type="ECO:0000313" key="2">
    <source>
        <dbReference type="Proteomes" id="UP000715781"/>
    </source>
</evidence>
<sequence length="102" mass="12065">MTNPRPLQAREQNLIDLYSNCQLGMTPNNFYAKWDVNHEAIARICSRSLSTVRRWFSKGRNYRSPMSSDLRHLALMDFLLENFEEIPEEFLEMLCALKQSQH</sequence>
<reference evidence="1" key="2">
    <citation type="journal article" date="2022" name="Microbiol. Resour. Announc.">
        <title>Metagenome Sequencing to Explore Phylogenomics of Terrestrial Cyanobacteria.</title>
        <authorList>
            <person name="Ward R.D."/>
            <person name="Stajich J.E."/>
            <person name="Johansen J.R."/>
            <person name="Huntemann M."/>
            <person name="Clum A."/>
            <person name="Foster B."/>
            <person name="Foster B."/>
            <person name="Roux S."/>
            <person name="Palaniappan K."/>
            <person name="Varghese N."/>
            <person name="Mukherjee S."/>
            <person name="Reddy T.B.K."/>
            <person name="Daum C."/>
            <person name="Copeland A."/>
            <person name="Chen I.A."/>
            <person name="Ivanova N.N."/>
            <person name="Kyrpides N.C."/>
            <person name="Shapiro N."/>
            <person name="Eloe-Fadrosh E.A."/>
            <person name="Pietrasiak N."/>
        </authorList>
    </citation>
    <scope>NUCLEOTIDE SEQUENCE</scope>
    <source>
        <strain evidence="1">JT2-VF2</strain>
    </source>
</reference>
<dbReference type="EMBL" id="JAHHHN010000001">
    <property type="protein sequence ID" value="MBW4559632.1"/>
    <property type="molecule type" value="Genomic_DNA"/>
</dbReference>
<accession>A0A951PVP0</accession>
<name>A0A951PVP0_9NOST</name>
<proteinExistence type="predicted"/>
<evidence type="ECO:0000313" key="1">
    <source>
        <dbReference type="EMBL" id="MBW4559632.1"/>
    </source>
</evidence>